<dbReference type="Pfam" id="PF12738">
    <property type="entry name" value="PTCB-BRCT"/>
    <property type="match status" value="1"/>
</dbReference>
<protein>
    <recommendedName>
        <fullName evidence="1">BRCT domain-containing protein</fullName>
    </recommendedName>
</protein>
<comment type="caution">
    <text evidence="2">The sequence shown here is derived from an EMBL/GenBank/DDBJ whole genome shotgun (WGS) entry which is preliminary data.</text>
</comment>
<organism evidence="2 3">
    <name type="scientific">Ranitomeya imitator</name>
    <name type="common">mimic poison frog</name>
    <dbReference type="NCBI Taxonomy" id="111125"/>
    <lineage>
        <taxon>Eukaryota</taxon>
        <taxon>Metazoa</taxon>
        <taxon>Chordata</taxon>
        <taxon>Craniata</taxon>
        <taxon>Vertebrata</taxon>
        <taxon>Euteleostomi</taxon>
        <taxon>Amphibia</taxon>
        <taxon>Batrachia</taxon>
        <taxon>Anura</taxon>
        <taxon>Neobatrachia</taxon>
        <taxon>Hyloidea</taxon>
        <taxon>Dendrobatidae</taxon>
        <taxon>Dendrobatinae</taxon>
        <taxon>Ranitomeya</taxon>
    </lineage>
</organism>
<evidence type="ECO:0000313" key="2">
    <source>
        <dbReference type="EMBL" id="CAJ0967147.1"/>
    </source>
</evidence>
<dbReference type="PANTHER" id="PTHR14625">
    <property type="entry name" value="MICROCEPHALIN"/>
    <property type="match status" value="1"/>
</dbReference>
<dbReference type="Proteomes" id="UP001176940">
    <property type="component" value="Unassembled WGS sequence"/>
</dbReference>
<dbReference type="PANTHER" id="PTHR14625:SF3">
    <property type="entry name" value="MICROCEPHALIN"/>
    <property type="match status" value="1"/>
</dbReference>
<dbReference type="CDD" id="cd17716">
    <property type="entry name" value="BRCT_microcephalin_rpt1"/>
    <property type="match status" value="1"/>
</dbReference>
<dbReference type="InterPro" id="IPR036420">
    <property type="entry name" value="BRCT_dom_sf"/>
</dbReference>
<dbReference type="InterPro" id="IPR022047">
    <property type="entry name" value="Microcephalin-like"/>
</dbReference>
<gene>
    <name evidence="2" type="ORF">RIMI_LOCUS21984363</name>
</gene>
<feature type="domain" description="BRCT" evidence="1">
    <location>
        <begin position="48"/>
        <end position="109"/>
    </location>
</feature>
<evidence type="ECO:0000313" key="3">
    <source>
        <dbReference type="Proteomes" id="UP001176940"/>
    </source>
</evidence>
<name>A0ABN9MP25_9NEOB</name>
<evidence type="ECO:0000259" key="1">
    <source>
        <dbReference type="PROSITE" id="PS50172"/>
    </source>
</evidence>
<accession>A0ABN9MP25</accession>
<dbReference type="InterPro" id="IPR001357">
    <property type="entry name" value="BRCT_dom"/>
</dbReference>
<dbReference type="EMBL" id="CAUEEQ010078080">
    <property type="protein sequence ID" value="CAJ0967147.1"/>
    <property type="molecule type" value="Genomic_DNA"/>
</dbReference>
<dbReference type="SUPFAM" id="SSF52113">
    <property type="entry name" value="BRCT domain"/>
    <property type="match status" value="1"/>
</dbReference>
<feature type="non-terminal residue" evidence="2">
    <location>
        <position position="203"/>
    </location>
</feature>
<reference evidence="2" key="1">
    <citation type="submission" date="2023-07" db="EMBL/GenBank/DDBJ databases">
        <authorList>
            <person name="Stuckert A."/>
        </authorList>
    </citation>
    <scope>NUCLEOTIDE SEQUENCE</scope>
</reference>
<dbReference type="PROSITE" id="PS50172">
    <property type="entry name" value="BRCT"/>
    <property type="match status" value="1"/>
</dbReference>
<dbReference type="Gene3D" id="3.40.50.10190">
    <property type="entry name" value="BRCT domain"/>
    <property type="match status" value="1"/>
</dbReference>
<sequence length="203" mass="23144">MRQADSREPQVMGLQATYGSRATGVLAFIDVWSSNRTENYSKMFSQQLLNLGAKVSKTFNKQVTHVIYKDGSQSTWDKAVKNKVHLVSVLWVDKCRETSEHVEESGYPAINTNDDLPQIMKKKRNVCNPRILLKEHQKIANGLHENLIKCARTLMYKKHLLVTGSWLLLDSKKFSQEKRNGIIQLIDGGLLANEIANLHHIME</sequence>
<keyword evidence="3" id="KW-1185">Reference proteome</keyword>
<proteinExistence type="predicted"/>